<dbReference type="PROSITE" id="PS50077">
    <property type="entry name" value="HEAT_REPEAT"/>
    <property type="match status" value="2"/>
</dbReference>
<dbReference type="SUPFAM" id="SSF48371">
    <property type="entry name" value="ARM repeat"/>
    <property type="match status" value="1"/>
</dbReference>
<dbReference type="Pfam" id="PF03130">
    <property type="entry name" value="HEAT_PBS"/>
    <property type="match status" value="1"/>
</dbReference>
<evidence type="ECO:0000313" key="3">
    <source>
        <dbReference type="EMBL" id="PIU50837.1"/>
    </source>
</evidence>
<dbReference type="EMBL" id="PEWN01000125">
    <property type="protein sequence ID" value="PIU50837.1"/>
    <property type="molecule type" value="Genomic_DNA"/>
</dbReference>
<protein>
    <recommendedName>
        <fullName evidence="5">HEAT repeat domain-containing protein</fullName>
    </recommendedName>
</protein>
<reference evidence="4" key="1">
    <citation type="submission" date="2017-09" db="EMBL/GenBank/DDBJ databases">
        <title>Depth-based differentiation of microbial function through sediment-hosted aquifers and enrichment of novel symbionts in the deep terrestrial subsurface.</title>
        <authorList>
            <person name="Probst A.J."/>
            <person name="Ladd B."/>
            <person name="Jarett J.K."/>
            <person name="Geller-Mcgrath D.E."/>
            <person name="Sieber C.M.K."/>
            <person name="Emerson J.B."/>
            <person name="Anantharaman K."/>
            <person name="Thomas B.C."/>
            <person name="Malmstrom R."/>
            <person name="Stieglmeier M."/>
            <person name="Klingl A."/>
            <person name="Woyke T."/>
            <person name="Ryan C.M."/>
            <person name="Banfield J.F."/>
        </authorList>
    </citation>
    <scope>NUCLEOTIDE SEQUENCE [LARGE SCALE GENOMIC DNA]</scope>
</reference>
<feature type="signal peptide" evidence="2">
    <location>
        <begin position="1"/>
        <end position="19"/>
    </location>
</feature>
<dbReference type="AlphaFoldDB" id="A0A2M6ZEM5"/>
<dbReference type="Pfam" id="PF03783">
    <property type="entry name" value="CsgG"/>
    <property type="match status" value="1"/>
</dbReference>
<evidence type="ECO:0000313" key="4">
    <source>
        <dbReference type="Proteomes" id="UP000229227"/>
    </source>
</evidence>
<dbReference type="Proteomes" id="UP000229227">
    <property type="component" value="Unassembled WGS sequence"/>
</dbReference>
<dbReference type="PANTHER" id="PTHR12697">
    <property type="entry name" value="PBS LYASE HEAT-LIKE PROTEIN"/>
    <property type="match status" value="1"/>
</dbReference>
<accession>A0A2M6ZEM5</accession>
<dbReference type="PANTHER" id="PTHR12697:SF5">
    <property type="entry name" value="DEOXYHYPUSINE HYDROXYLASE"/>
    <property type="match status" value="1"/>
</dbReference>
<dbReference type="GO" id="GO:0030288">
    <property type="term" value="C:outer membrane-bounded periplasmic space"/>
    <property type="evidence" value="ECO:0007669"/>
    <property type="project" value="InterPro"/>
</dbReference>
<feature type="chain" id="PRO_5014792313" description="HEAT repeat domain-containing protein" evidence="2">
    <location>
        <begin position="20"/>
        <end position="382"/>
    </location>
</feature>
<comment type="caution">
    <text evidence="3">The sequence shown here is derived from an EMBL/GenBank/DDBJ whole genome shotgun (WGS) entry which is preliminary data.</text>
</comment>
<dbReference type="InterPro" id="IPR016024">
    <property type="entry name" value="ARM-type_fold"/>
</dbReference>
<dbReference type="SMART" id="SM00567">
    <property type="entry name" value="EZ_HEAT"/>
    <property type="match status" value="7"/>
</dbReference>
<dbReference type="Gene3D" id="3.40.50.10610">
    <property type="entry name" value="ABC-type transport auxiliary lipoprotein component"/>
    <property type="match status" value="1"/>
</dbReference>
<evidence type="ECO:0008006" key="5">
    <source>
        <dbReference type="Google" id="ProtNLM"/>
    </source>
</evidence>
<evidence type="ECO:0000256" key="2">
    <source>
        <dbReference type="SAM" id="SignalP"/>
    </source>
</evidence>
<keyword evidence="2" id="KW-0732">Signal</keyword>
<organism evidence="3 4">
    <name type="scientific">Candidatus Desantisbacteria bacterium CG07_land_8_20_14_0_80_39_15</name>
    <dbReference type="NCBI Taxonomy" id="1974549"/>
    <lineage>
        <taxon>Bacteria</taxon>
        <taxon>Candidatus Desantisiibacteriota</taxon>
    </lineage>
</organism>
<gene>
    <name evidence="3" type="ORF">COS91_07580</name>
</gene>
<dbReference type="InterPro" id="IPR005534">
    <property type="entry name" value="Curli_assmbl/transp-comp_CsgG"/>
</dbReference>
<proteinExistence type="predicted"/>
<feature type="non-terminal residue" evidence="3">
    <location>
        <position position="382"/>
    </location>
</feature>
<dbReference type="Gene3D" id="1.25.10.10">
    <property type="entry name" value="Leucine-rich Repeat Variant"/>
    <property type="match status" value="2"/>
</dbReference>
<sequence>MKFLILTVVLGLFAATLSAQEPKTTAAVMDLQAEEGVSQSVSRILSDCLRTHLVNTQKFTLVTRENMEQILKEQNFQMSGCTSNECVVQVGQLLGVRKMLAGSIGKVGATYLITLKIIDVESGKIEKAEIEKCPGDKEDALIASIKNLTEKVQISPEIQKKIEALKDESSDVRSWAARGLGEIKDKFAIPSLIKALKNDGNSDVRCDAAWALVVIGDTTSVIPALIKALKDDESSDVRSYVAYSLNVLRAKSAAPALRKALKDESPDVRGDAASALGNIDDYLAVFALIELLKDESSDVRSRAARALGNIGDQPAVFALIELLKDEIPYVRGDAASALGKLKNKHAIPALIEALKDGNSWVRYSVVKALGNIGDKSAVPALI</sequence>
<evidence type="ECO:0000256" key="1">
    <source>
        <dbReference type="ARBA" id="ARBA00045876"/>
    </source>
</evidence>
<comment type="function">
    <text evidence="1">Catalyzes the hydroxylation of the N(6)-(4-aminobutyl)-L-lysine intermediate produced by deoxyhypusine synthase/DHPS on a critical lysine of the eukaryotic translation initiation factor 5A/eIF-5A. This is the second step of the post-translational modification of that lysine into an unusual amino acid residue named hypusine. Hypusination is unique to mature eIF-5A factor and is essential for its function.</text>
</comment>
<dbReference type="InterPro" id="IPR011989">
    <property type="entry name" value="ARM-like"/>
</dbReference>
<name>A0A2M6ZEM5_9BACT</name>
<dbReference type="InterPro" id="IPR021133">
    <property type="entry name" value="HEAT_type_2"/>
</dbReference>
<dbReference type="InterPro" id="IPR004155">
    <property type="entry name" value="PBS_lyase_HEAT"/>
</dbReference>
<dbReference type="GO" id="GO:0016491">
    <property type="term" value="F:oxidoreductase activity"/>
    <property type="evidence" value="ECO:0007669"/>
    <property type="project" value="TreeGrafter"/>
</dbReference>
<dbReference type="Pfam" id="PF13646">
    <property type="entry name" value="HEAT_2"/>
    <property type="match status" value="2"/>
</dbReference>